<name>A0ABU1JCQ4_9MICC</name>
<sequence length="299" mass="32281">MADWIYPRGTAAHREWELSLGAFDSKLPAAGWQHTGLKICTLEAGDAVQIPGAAEERLVIPLSGSFSVRLAGDEGLEQFELAGRESVFLGRSDVVYAGIWTTLTVGSDGGGRVAIASAPASASFPARRIGAEEIPVELRGAGNCSRQVHNFGTPAVLDADRFIVCEVLTPAGNWSSYPPHKHDLEGEHESALEEIYYFETRPTAGAPEQADAVGYQRVYASDERPIEVTAEVRSGDAVLVPYGWHGPAMAAPGYDLYYLNVMAGPGPVRQWLISDDPHHGWVRATWDAQQIDPRLPFGG</sequence>
<dbReference type="Proteomes" id="UP001185069">
    <property type="component" value="Unassembled WGS sequence"/>
</dbReference>
<dbReference type="NCBIfam" id="TIGR04378">
    <property type="entry name" value="myo_inos_iolB"/>
    <property type="match status" value="1"/>
</dbReference>
<evidence type="ECO:0000313" key="3">
    <source>
        <dbReference type="Proteomes" id="UP001185069"/>
    </source>
</evidence>
<reference evidence="2 3" key="1">
    <citation type="submission" date="2023-07" db="EMBL/GenBank/DDBJ databases">
        <title>Sequencing the genomes of 1000 actinobacteria strains.</title>
        <authorList>
            <person name="Klenk H.-P."/>
        </authorList>
    </citation>
    <scope>NUCLEOTIDE SEQUENCE [LARGE SCALE GENOMIC DNA]</scope>
    <source>
        <strain evidence="2 3">DSM 14555</strain>
    </source>
</reference>
<comment type="caution">
    <text evidence="2">The sequence shown here is derived from an EMBL/GenBank/DDBJ whole genome shotgun (WGS) entry which is preliminary data.</text>
</comment>
<dbReference type="InterPro" id="IPR014710">
    <property type="entry name" value="RmlC-like_jellyroll"/>
</dbReference>
<dbReference type="PIRSF" id="PIRSF036628">
    <property type="entry name" value="IolB"/>
    <property type="match status" value="1"/>
</dbReference>
<dbReference type="PANTHER" id="PTHR39193">
    <property type="entry name" value="5-DEOXY-GLUCURONATE ISOMERASE"/>
    <property type="match status" value="1"/>
</dbReference>
<evidence type="ECO:0000256" key="1">
    <source>
        <dbReference type="ARBA" id="ARBA00023235"/>
    </source>
</evidence>
<dbReference type="EMBL" id="JAVDQF010000001">
    <property type="protein sequence ID" value="MDR6269211.1"/>
    <property type="molecule type" value="Genomic_DNA"/>
</dbReference>
<proteinExistence type="predicted"/>
<protein>
    <submittedName>
        <fullName evidence="2">5-deoxy-glucuronate isomerase</fullName>
        <ecNumber evidence="2">5.3.1.30</ecNumber>
    </submittedName>
</protein>
<keyword evidence="3" id="KW-1185">Reference proteome</keyword>
<dbReference type="SUPFAM" id="SSF51182">
    <property type="entry name" value="RmlC-like cupins"/>
    <property type="match status" value="1"/>
</dbReference>
<dbReference type="InterPro" id="IPR011051">
    <property type="entry name" value="RmlC_Cupin_sf"/>
</dbReference>
<accession>A0ABU1JCQ4</accession>
<organism evidence="2 3">
    <name type="scientific">Arthrobacter russicus</name>
    <dbReference type="NCBI Taxonomy" id="172040"/>
    <lineage>
        <taxon>Bacteria</taxon>
        <taxon>Bacillati</taxon>
        <taxon>Actinomycetota</taxon>
        <taxon>Actinomycetes</taxon>
        <taxon>Micrococcales</taxon>
        <taxon>Micrococcaceae</taxon>
        <taxon>Arthrobacter</taxon>
    </lineage>
</organism>
<dbReference type="InterPro" id="IPR024203">
    <property type="entry name" value="Deoxy-glucuronate_isom_IolB"/>
</dbReference>
<dbReference type="Gene3D" id="2.60.120.10">
    <property type="entry name" value="Jelly Rolls"/>
    <property type="match status" value="2"/>
</dbReference>
<dbReference type="Pfam" id="PF04962">
    <property type="entry name" value="KduI"/>
    <property type="match status" value="1"/>
</dbReference>
<dbReference type="RefSeq" id="WP_309797351.1">
    <property type="nucleotide sequence ID" value="NZ_BAAAHY010000001.1"/>
</dbReference>
<dbReference type="EC" id="5.3.1.30" evidence="2"/>
<dbReference type="InterPro" id="IPR021120">
    <property type="entry name" value="KduI/IolB_isomerase"/>
</dbReference>
<dbReference type="GO" id="GO:0102482">
    <property type="term" value="F:5-deoxy-D-glucuronate isomerase activity"/>
    <property type="evidence" value="ECO:0007669"/>
    <property type="project" value="UniProtKB-EC"/>
</dbReference>
<keyword evidence="1 2" id="KW-0413">Isomerase</keyword>
<evidence type="ECO:0000313" key="2">
    <source>
        <dbReference type="EMBL" id="MDR6269211.1"/>
    </source>
</evidence>
<gene>
    <name evidence="2" type="ORF">JOE69_001449</name>
</gene>
<dbReference type="PANTHER" id="PTHR39193:SF1">
    <property type="entry name" value="5-DEOXY-GLUCURONATE ISOMERASE"/>
    <property type="match status" value="1"/>
</dbReference>